<gene>
    <name evidence="3" type="ORF">Pa4123_04340</name>
</gene>
<dbReference type="RefSeq" id="WP_281892030.1">
    <property type="nucleotide sequence ID" value="NZ_BSDI01000001.1"/>
</dbReference>
<feature type="region of interest" description="Disordered" evidence="1">
    <location>
        <begin position="202"/>
        <end position="230"/>
    </location>
</feature>
<evidence type="ECO:0000256" key="1">
    <source>
        <dbReference type="SAM" id="MobiDB-lite"/>
    </source>
</evidence>
<keyword evidence="2" id="KW-0812">Transmembrane</keyword>
<keyword evidence="2" id="KW-0472">Membrane</keyword>
<evidence type="ECO:0000313" key="4">
    <source>
        <dbReference type="Proteomes" id="UP001144280"/>
    </source>
</evidence>
<dbReference type="Proteomes" id="UP001144280">
    <property type="component" value="Unassembled WGS sequence"/>
</dbReference>
<comment type="caution">
    <text evidence="3">The sequence shown here is derived from an EMBL/GenBank/DDBJ whole genome shotgun (WGS) entry which is preliminary data.</text>
</comment>
<evidence type="ECO:0000313" key="3">
    <source>
        <dbReference type="EMBL" id="GLH95162.1"/>
    </source>
</evidence>
<accession>A0ABQ5QLQ4</accession>
<feature type="transmembrane region" description="Helical" evidence="2">
    <location>
        <begin position="36"/>
        <end position="54"/>
    </location>
</feature>
<dbReference type="EMBL" id="BSDI01000001">
    <property type="protein sequence ID" value="GLH95162.1"/>
    <property type="molecule type" value="Genomic_DNA"/>
</dbReference>
<keyword evidence="2" id="KW-1133">Transmembrane helix</keyword>
<feature type="transmembrane region" description="Helical" evidence="2">
    <location>
        <begin position="87"/>
        <end position="107"/>
    </location>
</feature>
<feature type="transmembrane region" description="Helical" evidence="2">
    <location>
        <begin position="162"/>
        <end position="183"/>
    </location>
</feature>
<sequence length="252" mass="26062">MTDDDAAVVEFGGQEPRSRRAALNDVLGKLRHDRRVVPVVAGLAALALFASLAGEWQVTTINEPDFFGQGLSPAPVPAGLGELGGWAAAYLIGVFALVACVALVLFAQPAVRDLARVIGLAMAGTLGAVVVAIAFDLNDRSVAVASLGIYNGPDAPQYELTYGRGLTMAFLGVGGLALALYLAGRLMPTAAGSIATGAASAESDDLAPAESDWPWRRPAAKETQAEEIAQPIDLTVSPAAPFVPLTDQPDRE</sequence>
<keyword evidence="4" id="KW-1185">Reference proteome</keyword>
<organism evidence="3 4">
    <name type="scientific">Phytohabitans aurantiacus</name>
    <dbReference type="NCBI Taxonomy" id="3016789"/>
    <lineage>
        <taxon>Bacteria</taxon>
        <taxon>Bacillati</taxon>
        <taxon>Actinomycetota</taxon>
        <taxon>Actinomycetes</taxon>
        <taxon>Micromonosporales</taxon>
        <taxon>Micromonosporaceae</taxon>
    </lineage>
</organism>
<protein>
    <submittedName>
        <fullName evidence="3">Uncharacterized protein</fullName>
    </submittedName>
</protein>
<feature type="transmembrane region" description="Helical" evidence="2">
    <location>
        <begin position="114"/>
        <end position="135"/>
    </location>
</feature>
<name>A0ABQ5QLQ4_9ACTN</name>
<evidence type="ECO:0000256" key="2">
    <source>
        <dbReference type="SAM" id="Phobius"/>
    </source>
</evidence>
<proteinExistence type="predicted"/>
<feature type="compositionally biased region" description="Basic and acidic residues" evidence="1">
    <location>
        <begin position="213"/>
        <end position="224"/>
    </location>
</feature>
<reference evidence="3" key="1">
    <citation type="submission" date="2022-12" db="EMBL/GenBank/DDBJ databases">
        <title>New Phytohabitans aurantiacus sp. RD004123 nov., an actinomycete isolated from soil.</title>
        <authorList>
            <person name="Triningsih D.W."/>
            <person name="Harunari E."/>
            <person name="Igarashi Y."/>
        </authorList>
    </citation>
    <scope>NUCLEOTIDE SEQUENCE</scope>
    <source>
        <strain evidence="3">RD004123</strain>
    </source>
</reference>